<evidence type="ECO:0000313" key="3">
    <source>
        <dbReference type="EMBL" id="TCO84670.1"/>
    </source>
</evidence>
<dbReference type="PROSITE" id="PS51257">
    <property type="entry name" value="PROKAR_LIPOPROTEIN"/>
    <property type="match status" value="1"/>
</dbReference>
<dbReference type="RefSeq" id="WP_132091389.1">
    <property type="nucleotide sequence ID" value="NZ_JANKAQ010000008.1"/>
</dbReference>
<reference evidence="3 4" key="1">
    <citation type="submission" date="2019-03" db="EMBL/GenBank/DDBJ databases">
        <title>Genomic Encyclopedia of Type Strains, Phase IV (KMG-IV): sequencing the most valuable type-strain genomes for metagenomic binning, comparative biology and taxonomic classification.</title>
        <authorList>
            <person name="Goeker M."/>
        </authorList>
    </citation>
    <scope>NUCLEOTIDE SEQUENCE [LARGE SCALE GENOMIC DNA]</scope>
    <source>
        <strain evidence="3 4">DSM 28559</strain>
    </source>
</reference>
<keyword evidence="4" id="KW-1185">Reference proteome</keyword>
<sequence length="584" mass="60330">MKGLKYLAGLLAVGLSLSLFSGCASQSSSVLTETTVVMSESTEDAEQNNKSETVGTGLLAGNYDADDLDESWSEGKATIIKCNGESSEISGNGIQADGNILKITQAGTYVFSGKMSDGQIQVNADKNDVVHIVLGGLTASSGSSSVIYGIQSKKIVITLAKGQENVLNDASSYVYKSVSENEPNACIFSKDDVSINGEGSLDIYGNYGDGVCSKGDLKIINGTYRITAAQNGLQAETVLQINGGSGSITSGGGSSNASYDENGQIQEKWGQWGGQMGEQEPADSEVPGAGRTPVEESGISTEDSGSSDSAKGLKGGVGIYLNGGDFTIDSSDDSIHCNGSVTVNDGTYIMDSGDDGIHADQALIINGGILQINKSYEGLEGMTVDIRDGEINVTSIDDGINSAGGSDTLKNGRPGQNSFASEDDCWIRISGGDIYVKASGDGIDSNRNLYMDGGMLVVEGPEDSANGTLDYEGKAEITGGTFIGTGSSGMAMDFSNSSTQCSVNVVVDTMLPSGTMVTVTDSSGKDILSVSPTKSFNCIQISSSLLVYGETYTVTYGDGDSREIRLDGVSVWSGANKFPAADSG</sequence>
<protein>
    <submittedName>
        <fullName evidence="3">Uncharacterized protein DUF4353</fullName>
    </submittedName>
</protein>
<keyword evidence="2" id="KW-0732">Signal</keyword>
<feature type="region of interest" description="Disordered" evidence="1">
    <location>
        <begin position="274"/>
        <end position="311"/>
    </location>
</feature>
<accession>A0A4R2LB47</accession>
<feature type="signal peptide" evidence="2">
    <location>
        <begin position="1"/>
        <end position="21"/>
    </location>
</feature>
<proteinExistence type="predicted"/>
<organism evidence="3 4">
    <name type="scientific">Frisingicoccus caecimuris</name>
    <dbReference type="NCBI Taxonomy" id="1796636"/>
    <lineage>
        <taxon>Bacteria</taxon>
        <taxon>Bacillati</taxon>
        <taxon>Bacillota</taxon>
        <taxon>Clostridia</taxon>
        <taxon>Lachnospirales</taxon>
        <taxon>Lachnospiraceae</taxon>
        <taxon>Frisingicoccus</taxon>
    </lineage>
</organism>
<dbReference type="InterPro" id="IPR025584">
    <property type="entry name" value="Cthe_2159"/>
</dbReference>
<evidence type="ECO:0000256" key="2">
    <source>
        <dbReference type="SAM" id="SignalP"/>
    </source>
</evidence>
<dbReference type="EMBL" id="SLXA01000006">
    <property type="protein sequence ID" value="TCO84670.1"/>
    <property type="molecule type" value="Genomic_DNA"/>
</dbReference>
<dbReference type="Pfam" id="PF14262">
    <property type="entry name" value="Cthe_2159"/>
    <property type="match status" value="1"/>
</dbReference>
<evidence type="ECO:0000313" key="4">
    <source>
        <dbReference type="Proteomes" id="UP000295711"/>
    </source>
</evidence>
<name>A0A4R2LB47_9FIRM</name>
<dbReference type="AlphaFoldDB" id="A0A4R2LB47"/>
<comment type="caution">
    <text evidence="3">The sequence shown here is derived from an EMBL/GenBank/DDBJ whole genome shotgun (WGS) entry which is preliminary data.</text>
</comment>
<evidence type="ECO:0000256" key="1">
    <source>
        <dbReference type="SAM" id="MobiDB-lite"/>
    </source>
</evidence>
<feature type="chain" id="PRO_5038620111" evidence="2">
    <location>
        <begin position="22"/>
        <end position="584"/>
    </location>
</feature>
<feature type="compositionally biased region" description="Polar residues" evidence="1">
    <location>
        <begin position="298"/>
        <end position="309"/>
    </location>
</feature>
<dbReference type="Proteomes" id="UP000295711">
    <property type="component" value="Unassembled WGS sequence"/>
</dbReference>
<dbReference type="OrthoDB" id="9812829at2"/>
<gene>
    <name evidence="3" type="ORF">EV212_10697</name>
</gene>